<proteinExistence type="predicted"/>
<protein>
    <submittedName>
        <fullName evidence="3">Uncharacterized protein</fullName>
    </submittedName>
</protein>
<feature type="compositionally biased region" description="Basic and acidic residues" evidence="1">
    <location>
        <begin position="61"/>
        <end position="76"/>
    </location>
</feature>
<accession>A0ABD1MKM2</accession>
<feature type="compositionally biased region" description="Basic residues" evidence="1">
    <location>
        <begin position="114"/>
        <end position="124"/>
    </location>
</feature>
<organism evidence="3 4">
    <name type="scientific">Flemingia macrophylla</name>
    <dbReference type="NCBI Taxonomy" id="520843"/>
    <lineage>
        <taxon>Eukaryota</taxon>
        <taxon>Viridiplantae</taxon>
        <taxon>Streptophyta</taxon>
        <taxon>Embryophyta</taxon>
        <taxon>Tracheophyta</taxon>
        <taxon>Spermatophyta</taxon>
        <taxon>Magnoliopsida</taxon>
        <taxon>eudicotyledons</taxon>
        <taxon>Gunneridae</taxon>
        <taxon>Pentapetalae</taxon>
        <taxon>rosids</taxon>
        <taxon>fabids</taxon>
        <taxon>Fabales</taxon>
        <taxon>Fabaceae</taxon>
        <taxon>Papilionoideae</taxon>
        <taxon>50 kb inversion clade</taxon>
        <taxon>NPAAA clade</taxon>
        <taxon>indigoferoid/millettioid clade</taxon>
        <taxon>Phaseoleae</taxon>
        <taxon>Flemingia</taxon>
    </lineage>
</organism>
<keyword evidence="4" id="KW-1185">Reference proteome</keyword>
<evidence type="ECO:0000313" key="4">
    <source>
        <dbReference type="Proteomes" id="UP001603857"/>
    </source>
</evidence>
<feature type="region of interest" description="Disordered" evidence="1">
    <location>
        <begin position="61"/>
        <end position="152"/>
    </location>
</feature>
<dbReference type="EMBL" id="JBGMDY010000004">
    <property type="protein sequence ID" value="KAL2336338.1"/>
    <property type="molecule type" value="Genomic_DNA"/>
</dbReference>
<dbReference type="Proteomes" id="UP001603857">
    <property type="component" value="Unassembled WGS sequence"/>
</dbReference>
<feature type="chain" id="PRO_5044764277" evidence="2">
    <location>
        <begin position="25"/>
        <end position="187"/>
    </location>
</feature>
<dbReference type="AlphaFoldDB" id="A0ABD1MKM2"/>
<dbReference type="PANTHER" id="PTHR35488">
    <property type="entry name" value="OS05G0358900 PROTEIN-RELATED"/>
    <property type="match status" value="1"/>
</dbReference>
<sequence>MVTGRSSFHFVLLQFIVLLKMNQMMKSPSQTTFEACHYDDYGFDLQQDFCLFLEEAKQHGKEAKLKSSSVHPEESGKAGSKKEKKGKRSWKSSLASWWKSDKKSKQSENPTHNSKPKGSVKRLGHSSGPMYNSCKSSDGKHWRPTSGPLVSMFKPSKREENQIPYISLHQQNSPPTEKNYGPLYVVT</sequence>
<feature type="signal peptide" evidence="2">
    <location>
        <begin position="1"/>
        <end position="24"/>
    </location>
</feature>
<comment type="caution">
    <text evidence="3">The sequence shown here is derived from an EMBL/GenBank/DDBJ whole genome shotgun (WGS) entry which is preliminary data.</text>
</comment>
<reference evidence="3 4" key="1">
    <citation type="submission" date="2024-08" db="EMBL/GenBank/DDBJ databases">
        <title>Insights into the chromosomal genome structure of Flemingia macrophylla.</title>
        <authorList>
            <person name="Ding Y."/>
            <person name="Zhao Y."/>
            <person name="Bi W."/>
            <person name="Wu M."/>
            <person name="Zhao G."/>
            <person name="Gong Y."/>
            <person name="Li W."/>
            <person name="Zhang P."/>
        </authorList>
    </citation>
    <scope>NUCLEOTIDE SEQUENCE [LARGE SCALE GENOMIC DNA]</scope>
    <source>
        <strain evidence="3">DYQJB</strain>
        <tissue evidence="3">Leaf</tissue>
    </source>
</reference>
<dbReference type="PANTHER" id="PTHR35488:SF4">
    <property type="entry name" value="DUF4005 DOMAIN-CONTAINING PROTEIN"/>
    <property type="match status" value="1"/>
</dbReference>
<evidence type="ECO:0000256" key="1">
    <source>
        <dbReference type="SAM" id="MobiDB-lite"/>
    </source>
</evidence>
<feature type="region of interest" description="Disordered" evidence="1">
    <location>
        <begin position="165"/>
        <end position="187"/>
    </location>
</feature>
<keyword evidence="2" id="KW-0732">Signal</keyword>
<evidence type="ECO:0000313" key="3">
    <source>
        <dbReference type="EMBL" id="KAL2336338.1"/>
    </source>
</evidence>
<evidence type="ECO:0000256" key="2">
    <source>
        <dbReference type="SAM" id="SignalP"/>
    </source>
</evidence>
<name>A0ABD1MKM2_9FABA</name>
<gene>
    <name evidence="3" type="ORF">Fmac_010784</name>
</gene>